<proteinExistence type="predicted"/>
<organism evidence="1 2">
    <name type="scientific">Diaporthe eres</name>
    <name type="common">Phomopsis oblonga</name>
    <dbReference type="NCBI Taxonomy" id="83184"/>
    <lineage>
        <taxon>Eukaryota</taxon>
        <taxon>Fungi</taxon>
        <taxon>Dikarya</taxon>
        <taxon>Ascomycota</taxon>
        <taxon>Pezizomycotina</taxon>
        <taxon>Sordariomycetes</taxon>
        <taxon>Sordariomycetidae</taxon>
        <taxon>Diaporthales</taxon>
        <taxon>Diaporthaceae</taxon>
        <taxon>Diaporthe</taxon>
        <taxon>Diaporthe eres species complex</taxon>
    </lineage>
</organism>
<gene>
    <name evidence="1" type="ORF">SLS63_006482</name>
</gene>
<reference evidence="1 2" key="1">
    <citation type="submission" date="2024-02" db="EMBL/GenBank/DDBJ databases">
        <title>De novo assembly and annotation of 12 fungi associated with fruit tree decline syndrome in Ontario, Canada.</title>
        <authorList>
            <person name="Sulman M."/>
            <person name="Ellouze W."/>
            <person name="Ilyukhin E."/>
        </authorList>
    </citation>
    <scope>NUCLEOTIDE SEQUENCE [LARGE SCALE GENOMIC DNA]</scope>
    <source>
        <strain evidence="1 2">M169</strain>
    </source>
</reference>
<comment type="caution">
    <text evidence="1">The sequence shown here is derived from an EMBL/GenBank/DDBJ whole genome shotgun (WGS) entry which is preliminary data.</text>
</comment>
<dbReference type="Proteomes" id="UP001430848">
    <property type="component" value="Unassembled WGS sequence"/>
</dbReference>
<evidence type="ECO:0000313" key="1">
    <source>
        <dbReference type="EMBL" id="KAK7728874.1"/>
    </source>
</evidence>
<accession>A0ABR1P8A6</accession>
<evidence type="ECO:0000313" key="2">
    <source>
        <dbReference type="Proteomes" id="UP001430848"/>
    </source>
</evidence>
<dbReference type="EMBL" id="JAKNSF020000031">
    <property type="protein sequence ID" value="KAK7728874.1"/>
    <property type="molecule type" value="Genomic_DNA"/>
</dbReference>
<protein>
    <submittedName>
        <fullName evidence="1">Uncharacterized protein</fullName>
    </submittedName>
</protein>
<sequence length="124" mass="14317">MASLRRDGLASLMQDVEGFNEVHITYAAFRARTYQVQLAKKTFAMADLTMFELRSATPPPDENSCFGIRIVFDKSPYPPVEEWRQDTGTMWIGAQSYNFWEFRDFDRETEESRAMGIDEAGRAE</sequence>
<keyword evidence="2" id="KW-1185">Reference proteome</keyword>
<name>A0ABR1P8A6_DIAER</name>